<dbReference type="Pfam" id="PF12646">
    <property type="entry name" value="DUF3783"/>
    <property type="match status" value="1"/>
</dbReference>
<reference evidence="1 3" key="1">
    <citation type="journal article" date="2008" name="Science">
        <title>The Physcomitrella genome reveals evolutionary insights into the conquest of land by plants.</title>
        <authorList>
            <person name="Rensing S."/>
            <person name="Lang D."/>
            <person name="Zimmer A."/>
            <person name="Terry A."/>
            <person name="Salamov A."/>
            <person name="Shapiro H."/>
            <person name="Nishiyama T."/>
            <person name="Perroud P.-F."/>
            <person name="Lindquist E."/>
            <person name="Kamisugi Y."/>
            <person name="Tanahashi T."/>
            <person name="Sakakibara K."/>
            <person name="Fujita T."/>
            <person name="Oishi K."/>
            <person name="Shin-I T."/>
            <person name="Kuroki Y."/>
            <person name="Toyoda A."/>
            <person name="Suzuki Y."/>
            <person name="Hashimoto A."/>
            <person name="Yamaguchi K."/>
            <person name="Sugano A."/>
            <person name="Kohara Y."/>
            <person name="Fujiyama A."/>
            <person name="Anterola A."/>
            <person name="Aoki S."/>
            <person name="Ashton N."/>
            <person name="Barbazuk W.B."/>
            <person name="Barker E."/>
            <person name="Bennetzen J."/>
            <person name="Bezanilla M."/>
            <person name="Blankenship R."/>
            <person name="Cho S.H."/>
            <person name="Dutcher S."/>
            <person name="Estelle M."/>
            <person name="Fawcett J.A."/>
            <person name="Gundlach H."/>
            <person name="Hanada K."/>
            <person name="Heyl A."/>
            <person name="Hicks K.A."/>
            <person name="Hugh J."/>
            <person name="Lohr M."/>
            <person name="Mayer K."/>
            <person name="Melkozernov A."/>
            <person name="Murata T."/>
            <person name="Nelson D."/>
            <person name="Pils B."/>
            <person name="Prigge M."/>
            <person name="Reiss B."/>
            <person name="Renner T."/>
            <person name="Rombauts S."/>
            <person name="Rushton P."/>
            <person name="Sanderfoot A."/>
            <person name="Schween G."/>
            <person name="Shiu S.-H."/>
            <person name="Stueber K."/>
            <person name="Theodoulou F.L."/>
            <person name="Tu H."/>
            <person name="Van de Peer Y."/>
            <person name="Verrier P.J."/>
            <person name="Waters E."/>
            <person name="Wood A."/>
            <person name="Yang L."/>
            <person name="Cove D."/>
            <person name="Cuming A."/>
            <person name="Hasebe M."/>
            <person name="Lucas S."/>
            <person name="Mishler D.B."/>
            <person name="Reski R."/>
            <person name="Grigoriev I."/>
            <person name="Quatrano R.S."/>
            <person name="Boore J.L."/>
        </authorList>
    </citation>
    <scope>NUCLEOTIDE SEQUENCE [LARGE SCALE GENOMIC DNA]</scope>
    <source>
        <strain evidence="2 3">cv. Gransden 2004</strain>
    </source>
</reference>
<gene>
    <name evidence="2" type="primary">LOC112292924</name>
    <name evidence="1" type="ORF">PHYPA_002884</name>
</gene>
<accession>A9TPJ4</accession>
<sequence length="239" mass="26009">MMSSSSTSISAAAVPVLFCRNLSTLARTGSCSITQRIGIHRGQAAAAFHSLHNVMTCRSGKYCVQNEFLNSCARKALRMTRIMASQEGVPQEILEDSKFVPINEDDPRFGPPAMLLLGFSDDDVATALKMLKDMGGSFMEVLLCTEVMMNGTLNEALNTVQPDLSTVETVQGLHPICFLSGLTGEELMMLVRAFPEVGLTGTAFAAHVPKNSNKLMRELVEEIMGDHERLSKPRQPAQS</sequence>
<dbReference type="Gramene" id="Pp3c2_18450V3.3">
    <property type="protein sequence ID" value="Pp3c2_18450V3.3"/>
    <property type="gene ID" value="Pp3c2_18450"/>
</dbReference>
<dbReference type="Proteomes" id="UP000006727">
    <property type="component" value="Chromosome 2"/>
</dbReference>
<evidence type="ECO:0000313" key="2">
    <source>
        <dbReference type="EnsemblPlants" id="Pp3c2_18450V3.1"/>
    </source>
</evidence>
<dbReference type="PANTHER" id="PTHR35732">
    <property type="entry name" value="OS10G0545100 PROTEIN"/>
    <property type="match status" value="1"/>
</dbReference>
<dbReference type="InterPro" id="IPR016621">
    <property type="entry name" value="UCP014543"/>
</dbReference>
<evidence type="ECO:0000313" key="3">
    <source>
        <dbReference type="Proteomes" id="UP000006727"/>
    </source>
</evidence>
<organism evidence="1">
    <name type="scientific">Physcomitrium patens</name>
    <name type="common">Spreading-leaved earth moss</name>
    <name type="synonym">Physcomitrella patens</name>
    <dbReference type="NCBI Taxonomy" id="3218"/>
    <lineage>
        <taxon>Eukaryota</taxon>
        <taxon>Viridiplantae</taxon>
        <taxon>Streptophyta</taxon>
        <taxon>Embryophyta</taxon>
        <taxon>Bryophyta</taxon>
        <taxon>Bryophytina</taxon>
        <taxon>Bryopsida</taxon>
        <taxon>Funariidae</taxon>
        <taxon>Funariales</taxon>
        <taxon>Funariaceae</taxon>
        <taxon>Physcomitrium</taxon>
    </lineage>
</organism>
<dbReference type="OrthoDB" id="2018221at2759"/>
<dbReference type="eggNOG" id="ENOG502RXJ6">
    <property type="taxonomic scope" value="Eukaryota"/>
</dbReference>
<dbReference type="AlphaFoldDB" id="A9TPJ4"/>
<dbReference type="PANTHER" id="PTHR35732:SF1">
    <property type="entry name" value="OS10G0545100 PROTEIN"/>
    <property type="match status" value="1"/>
</dbReference>
<dbReference type="PaxDb" id="3218-PP1S281_26V6.1"/>
<dbReference type="KEGG" id="ppp:112292924"/>
<protein>
    <submittedName>
        <fullName evidence="1 2">Uncharacterized protein</fullName>
    </submittedName>
</protein>
<evidence type="ECO:0000313" key="1">
    <source>
        <dbReference type="EMBL" id="PNR60091.1"/>
    </source>
</evidence>
<dbReference type="RefSeq" id="XP_024397688.1">
    <property type="nucleotide sequence ID" value="XM_024541920.1"/>
</dbReference>
<dbReference type="FunCoup" id="A9TPJ4">
    <property type="interactions" value="1359"/>
</dbReference>
<dbReference type="EnsemblPlants" id="Pp3c2_18450V3.2">
    <property type="protein sequence ID" value="Pp3c2_18450V3.2"/>
    <property type="gene ID" value="Pp3c2_18450"/>
</dbReference>
<proteinExistence type="predicted"/>
<dbReference type="EnsemblPlants" id="Pp3c2_18450V3.3">
    <property type="protein sequence ID" value="Pp3c2_18450V3.3"/>
    <property type="gene ID" value="Pp3c2_18450"/>
</dbReference>
<reference evidence="2" key="3">
    <citation type="submission" date="2020-12" db="UniProtKB">
        <authorList>
            <consortium name="EnsemblPlants"/>
        </authorList>
    </citation>
    <scope>IDENTIFICATION</scope>
</reference>
<dbReference type="EMBL" id="ABEU02000002">
    <property type="protein sequence ID" value="PNR60091.1"/>
    <property type="molecule type" value="Genomic_DNA"/>
</dbReference>
<dbReference type="EnsemblPlants" id="Pp3c2_18450V3.1">
    <property type="protein sequence ID" value="Pp3c2_18450V3.1"/>
    <property type="gene ID" value="Pp3c2_18450"/>
</dbReference>
<dbReference type="GeneID" id="112292924"/>
<dbReference type="HOGENOM" id="CLU_1162777_0_0_1"/>
<dbReference type="Gramene" id="Pp3c2_18450V3.2">
    <property type="protein sequence ID" value="Pp3c2_18450V3.2"/>
    <property type="gene ID" value="Pp3c2_18450"/>
</dbReference>
<dbReference type="Gramene" id="Pp3c2_18450V3.1">
    <property type="protein sequence ID" value="Pp3c2_18450V3.1"/>
    <property type="gene ID" value="Pp3c2_18450"/>
</dbReference>
<name>A9TPJ4_PHYPA</name>
<reference evidence="1 3" key="2">
    <citation type="journal article" date="2018" name="Plant J.">
        <title>The Physcomitrella patens chromosome-scale assembly reveals moss genome structure and evolution.</title>
        <authorList>
            <person name="Lang D."/>
            <person name="Ullrich K.K."/>
            <person name="Murat F."/>
            <person name="Fuchs J."/>
            <person name="Jenkins J."/>
            <person name="Haas F.B."/>
            <person name="Piednoel M."/>
            <person name="Gundlach H."/>
            <person name="Van Bel M."/>
            <person name="Meyberg R."/>
            <person name="Vives C."/>
            <person name="Morata J."/>
            <person name="Symeonidi A."/>
            <person name="Hiss M."/>
            <person name="Muchero W."/>
            <person name="Kamisugi Y."/>
            <person name="Saleh O."/>
            <person name="Blanc G."/>
            <person name="Decker E.L."/>
            <person name="van Gessel N."/>
            <person name="Grimwood J."/>
            <person name="Hayes R.D."/>
            <person name="Graham S.W."/>
            <person name="Gunter L.E."/>
            <person name="McDaniel S.F."/>
            <person name="Hoernstein S.N.W."/>
            <person name="Larsson A."/>
            <person name="Li F.W."/>
            <person name="Perroud P.F."/>
            <person name="Phillips J."/>
            <person name="Ranjan P."/>
            <person name="Rokshar D.S."/>
            <person name="Rothfels C.J."/>
            <person name="Schneider L."/>
            <person name="Shu S."/>
            <person name="Stevenson D.W."/>
            <person name="Thummler F."/>
            <person name="Tillich M."/>
            <person name="Villarreal Aguilar J.C."/>
            <person name="Widiez T."/>
            <person name="Wong G.K."/>
            <person name="Wymore A."/>
            <person name="Zhang Y."/>
            <person name="Zimmer A.D."/>
            <person name="Quatrano R.S."/>
            <person name="Mayer K.F.X."/>
            <person name="Goodstein D."/>
            <person name="Casacuberta J.M."/>
            <person name="Vandepoele K."/>
            <person name="Reski R."/>
            <person name="Cuming A.C."/>
            <person name="Tuskan G.A."/>
            <person name="Maumus F."/>
            <person name="Salse J."/>
            <person name="Schmutz J."/>
            <person name="Rensing S.A."/>
        </authorList>
    </citation>
    <scope>NUCLEOTIDE SEQUENCE [LARGE SCALE GENOMIC DNA]</scope>
    <source>
        <strain evidence="2 3">cv. Gransden 2004</strain>
    </source>
</reference>
<keyword evidence="3" id="KW-1185">Reference proteome</keyword>